<protein>
    <recommendedName>
        <fullName evidence="10">O-acyltransferase</fullName>
    </recommendedName>
</protein>
<feature type="compositionally biased region" description="Basic and acidic residues" evidence="12">
    <location>
        <begin position="393"/>
        <end position="403"/>
    </location>
</feature>
<evidence type="ECO:0000256" key="7">
    <source>
        <dbReference type="ARBA" id="ARBA00023136"/>
    </source>
</evidence>
<evidence type="ECO:0000256" key="2">
    <source>
        <dbReference type="ARBA" id="ARBA00009010"/>
    </source>
</evidence>
<comment type="subcellular location">
    <subcellularLocation>
        <location evidence="1 10">Endoplasmic reticulum membrane</location>
        <topology evidence="1 10">Multi-pass membrane protein</topology>
    </subcellularLocation>
</comment>
<proteinExistence type="inferred from homology"/>
<gene>
    <name evidence="14" type="ORF">Rhopal_002298-T1</name>
</gene>
<keyword evidence="5 10" id="KW-0256">Endoplasmic reticulum</keyword>
<keyword evidence="4 13" id="KW-0812">Transmembrane</keyword>
<evidence type="ECO:0000256" key="3">
    <source>
        <dbReference type="ARBA" id="ARBA00022679"/>
    </source>
</evidence>
<keyword evidence="8 10" id="KW-0012">Acyltransferase</keyword>
<dbReference type="PANTHER" id="PTHR10408">
    <property type="entry name" value="STEROL O-ACYLTRANSFERASE"/>
    <property type="match status" value="1"/>
</dbReference>
<organism evidence="14 15">
    <name type="scientific">Rhodotorula paludigena</name>
    <dbReference type="NCBI Taxonomy" id="86838"/>
    <lineage>
        <taxon>Eukaryota</taxon>
        <taxon>Fungi</taxon>
        <taxon>Dikarya</taxon>
        <taxon>Basidiomycota</taxon>
        <taxon>Pucciniomycotina</taxon>
        <taxon>Microbotryomycetes</taxon>
        <taxon>Sporidiobolales</taxon>
        <taxon>Sporidiobolaceae</taxon>
        <taxon>Rhodotorula</taxon>
    </lineage>
</organism>
<dbReference type="GO" id="GO:0005789">
    <property type="term" value="C:endoplasmic reticulum membrane"/>
    <property type="evidence" value="ECO:0007669"/>
    <property type="project" value="UniProtKB-SubCell"/>
</dbReference>
<feature type="active site" evidence="11">
    <location>
        <position position="603"/>
    </location>
</feature>
<feature type="transmembrane region" description="Helical" evidence="13">
    <location>
        <begin position="253"/>
        <end position="276"/>
    </location>
</feature>
<evidence type="ECO:0000256" key="12">
    <source>
        <dbReference type="SAM" id="MobiDB-lite"/>
    </source>
</evidence>
<feature type="transmembrane region" description="Helical" evidence="13">
    <location>
        <begin position="478"/>
        <end position="496"/>
    </location>
</feature>
<dbReference type="GO" id="GO:0008204">
    <property type="term" value="P:ergosterol metabolic process"/>
    <property type="evidence" value="ECO:0007669"/>
    <property type="project" value="TreeGrafter"/>
</dbReference>
<comment type="similarity">
    <text evidence="2 10">Belongs to the membrane-bound acyltransferase family. Sterol o-acyltransferase subfamily.</text>
</comment>
<evidence type="ECO:0000256" key="5">
    <source>
        <dbReference type="ARBA" id="ARBA00022824"/>
    </source>
</evidence>
<evidence type="ECO:0000256" key="10">
    <source>
        <dbReference type="PIRNR" id="PIRNR000439"/>
    </source>
</evidence>
<keyword evidence="6 13" id="KW-1133">Transmembrane helix</keyword>
<keyword evidence="15" id="KW-1185">Reference proteome</keyword>
<evidence type="ECO:0000256" key="1">
    <source>
        <dbReference type="ARBA" id="ARBA00004477"/>
    </source>
</evidence>
<evidence type="ECO:0000256" key="8">
    <source>
        <dbReference type="ARBA" id="ARBA00023315"/>
    </source>
</evidence>
<dbReference type="PIRSF" id="PIRSF000439">
    <property type="entry name" value="Oat_ACAT_DAG_ARE"/>
    <property type="match status" value="1"/>
</dbReference>
<evidence type="ECO:0000256" key="6">
    <source>
        <dbReference type="ARBA" id="ARBA00022989"/>
    </source>
</evidence>
<dbReference type="Pfam" id="PF03062">
    <property type="entry name" value="MBOAT"/>
    <property type="match status" value="1"/>
</dbReference>
<dbReference type="InterPro" id="IPR014371">
    <property type="entry name" value="Oat_ACAT_DAG_ARE"/>
</dbReference>
<dbReference type="GO" id="GO:0034737">
    <property type="term" value="F:ergosterol O-acyltransferase activity"/>
    <property type="evidence" value="ECO:0007669"/>
    <property type="project" value="TreeGrafter"/>
</dbReference>
<evidence type="ECO:0000256" key="11">
    <source>
        <dbReference type="PIRSR" id="PIRSR000439-1"/>
    </source>
</evidence>
<feature type="region of interest" description="Disordered" evidence="12">
    <location>
        <begin position="343"/>
        <end position="405"/>
    </location>
</feature>
<reference evidence="14 15" key="1">
    <citation type="submission" date="2021-12" db="EMBL/GenBank/DDBJ databases">
        <title>High titer production of polyol ester of fatty acids by Rhodotorula paludigena BS15 towards product separation-free biomass refinery.</title>
        <authorList>
            <person name="Mano J."/>
            <person name="Ono H."/>
            <person name="Tanaka T."/>
            <person name="Naito K."/>
            <person name="Sushida H."/>
            <person name="Ike M."/>
            <person name="Tokuyasu K."/>
            <person name="Kitaoka M."/>
        </authorList>
    </citation>
    <scope>NUCLEOTIDE SEQUENCE [LARGE SCALE GENOMIC DNA]</scope>
    <source>
        <strain evidence="14 15">BS15</strain>
    </source>
</reference>
<dbReference type="EMBL" id="BQKY01000004">
    <property type="protein sequence ID" value="GJN89318.1"/>
    <property type="molecule type" value="Genomic_DNA"/>
</dbReference>
<feature type="compositionally biased region" description="Basic residues" evidence="12">
    <location>
        <begin position="369"/>
        <end position="380"/>
    </location>
</feature>
<feature type="compositionally biased region" description="Pro residues" evidence="12">
    <location>
        <begin position="1"/>
        <end position="11"/>
    </location>
</feature>
<feature type="transmembrane region" description="Helical" evidence="13">
    <location>
        <begin position="225"/>
        <end position="247"/>
    </location>
</feature>
<evidence type="ECO:0000313" key="15">
    <source>
        <dbReference type="Proteomes" id="UP001342314"/>
    </source>
</evidence>
<feature type="region of interest" description="Disordered" evidence="12">
    <location>
        <begin position="1"/>
        <end position="43"/>
    </location>
</feature>
<feature type="transmembrane region" description="Helical" evidence="13">
    <location>
        <begin position="192"/>
        <end position="213"/>
    </location>
</feature>
<evidence type="ECO:0000313" key="14">
    <source>
        <dbReference type="EMBL" id="GJN89318.1"/>
    </source>
</evidence>
<dbReference type="Proteomes" id="UP001342314">
    <property type="component" value="Unassembled WGS sequence"/>
</dbReference>
<feature type="transmembrane region" description="Helical" evidence="13">
    <location>
        <begin position="152"/>
        <end position="172"/>
    </location>
</feature>
<comment type="function">
    <text evidence="9">Sterol O-acyltransferase that catalyzes the formation of stery esters.</text>
</comment>
<sequence>MARAKAPPPGPANLVDEALHAEPAPSPPPARRTREMKAPPLVAQASKASSLILGGSGTATPDLAQSSDAATTTITTIEGDQAVTETFTHTGVDHVDAKFSSSGQITLKPIPAKGGDPKKIRLVRARRTRFTPRTSHFDRHNALSAADQFRGFWTLFWIVIAVFAFRTIYRRFSETGGVLGGWRFAALISEDAWALALSDAVLVGSTLLCVPFVKLIVNGWIRYYWAGLVIQHIAQTLFLAITVRWTFHRSWPWVQSGFLTLHALSMLMKVHSYCALNGELSERRRQLKKDSAALDKATEELGGRGKLEQEGRDAWEKACIEESAVAEDVSATTSIAPSATNAALRQRHGDRLAAASQPSSSDKDGATRIRQRPAPNRRRSISPSTNRHPPLHPSRDDAPHDGVETLTWHPNERISKLAIGICEAQEALSSGGVANVQWPDNVTFLNFIDYLLVPTLVYELEYPRTDSIRPLYVLEKTLATFGTFSLLILIVEHFIYPVMPTPEVSFFSSVIDLATPFSLCYILIWYIIFECICNGFAEITRFSDREFYSDWWNSTSFDEFSRKWNIPVHTFLLRHVYATTIATYRLSRFSAAFVTFLLSACVHELVMAVVSKKIRIYLFAMQMIQLPLIMIGRAKIFKRNPALGNLFFWLGLLSGFPLLAVLYVRH</sequence>
<feature type="transmembrane region" description="Helical" evidence="13">
    <location>
        <begin position="646"/>
        <end position="664"/>
    </location>
</feature>
<comment type="caution">
    <text evidence="14">The sequence shown here is derived from an EMBL/GenBank/DDBJ whole genome shotgun (WGS) entry which is preliminary data.</text>
</comment>
<evidence type="ECO:0000256" key="13">
    <source>
        <dbReference type="SAM" id="Phobius"/>
    </source>
</evidence>
<accession>A0AAV5GKX4</accession>
<dbReference type="InterPro" id="IPR004299">
    <property type="entry name" value="MBOAT_fam"/>
</dbReference>
<keyword evidence="7 10" id="KW-0472">Membrane</keyword>
<dbReference type="PANTHER" id="PTHR10408:SF9">
    <property type="entry name" value="STEROL O-ACYLTRANSFERASE 2-RELATED"/>
    <property type="match status" value="1"/>
</dbReference>
<keyword evidence="3 10" id="KW-0808">Transferase</keyword>
<dbReference type="AlphaFoldDB" id="A0AAV5GKX4"/>
<feature type="transmembrane region" description="Helical" evidence="13">
    <location>
        <begin position="589"/>
        <end position="610"/>
    </location>
</feature>
<feature type="transmembrane region" description="Helical" evidence="13">
    <location>
        <begin position="616"/>
        <end position="634"/>
    </location>
</feature>
<name>A0AAV5GKX4_9BASI</name>
<evidence type="ECO:0000256" key="9">
    <source>
        <dbReference type="ARBA" id="ARBA00023568"/>
    </source>
</evidence>
<feature type="transmembrane region" description="Helical" evidence="13">
    <location>
        <begin position="516"/>
        <end position="537"/>
    </location>
</feature>
<evidence type="ECO:0000256" key="4">
    <source>
        <dbReference type="ARBA" id="ARBA00022692"/>
    </source>
</evidence>